<dbReference type="KEGG" id="dog:HP555_11075"/>
<proteinExistence type="predicted"/>
<reference evidence="1 2" key="1">
    <citation type="submission" date="2020-05" db="EMBL/GenBank/DDBJ databases">
        <title>Complete genome of Desulfobulbus oligotrophicus.</title>
        <authorList>
            <person name="Podar M."/>
        </authorList>
    </citation>
    <scope>NUCLEOTIDE SEQUENCE [LARGE SCALE GENOMIC DNA]</scope>
    <source>
        <strain evidence="1 2">Prop6</strain>
    </source>
</reference>
<sequence>MDALVIAPAPTNLVVKAGADILSAGWNTVIDADGYQVSMVVDGAEVYGLFVSDSSVEINPGRLAEIGGPWPSFEIRVAALVNNMPGRSSARRRICPITSWRHDSVFFEDINFWLPVISAVCGMVGGIFLAGKKQGAHESVVERQGKDIEGIKDERSKLLADLKEAVCDGFRLAIAELRVEQAQRHGGHDAALAALAVKMASAESDIVEIFGRLNRREYDYGRPEGDRRKNIA</sequence>
<dbReference type="EMBL" id="CP054140">
    <property type="protein sequence ID" value="QQG66372.1"/>
    <property type="molecule type" value="Genomic_DNA"/>
</dbReference>
<dbReference type="RefSeq" id="WP_199262471.1">
    <property type="nucleotide sequence ID" value="NZ_CP054140.1"/>
</dbReference>
<keyword evidence="2" id="KW-1185">Reference proteome</keyword>
<accession>A0A7T5VEF2</accession>
<evidence type="ECO:0000313" key="1">
    <source>
        <dbReference type="EMBL" id="QQG66372.1"/>
    </source>
</evidence>
<evidence type="ECO:0000313" key="2">
    <source>
        <dbReference type="Proteomes" id="UP000596092"/>
    </source>
</evidence>
<name>A0A7T5VEF2_9BACT</name>
<dbReference type="Proteomes" id="UP000596092">
    <property type="component" value="Chromosome"/>
</dbReference>
<protein>
    <submittedName>
        <fullName evidence="1">Uncharacterized protein</fullName>
    </submittedName>
</protein>
<gene>
    <name evidence="1" type="ORF">HP555_11075</name>
</gene>
<dbReference type="AlphaFoldDB" id="A0A7T5VEF2"/>
<organism evidence="1 2">
    <name type="scientific">Desulfobulbus oligotrophicus</name>
    <dbReference type="NCBI Taxonomy" id="1909699"/>
    <lineage>
        <taxon>Bacteria</taxon>
        <taxon>Pseudomonadati</taxon>
        <taxon>Thermodesulfobacteriota</taxon>
        <taxon>Desulfobulbia</taxon>
        <taxon>Desulfobulbales</taxon>
        <taxon>Desulfobulbaceae</taxon>
        <taxon>Desulfobulbus</taxon>
    </lineage>
</organism>